<dbReference type="Pfam" id="PF00561">
    <property type="entry name" value="Abhydrolase_1"/>
    <property type="match status" value="1"/>
</dbReference>
<keyword evidence="3" id="KW-1185">Reference proteome</keyword>
<dbReference type="KEGG" id="kfa:Q73A0000_00180"/>
<proteinExistence type="predicted"/>
<dbReference type="SUPFAM" id="SSF53474">
    <property type="entry name" value="alpha/beta-Hydrolases"/>
    <property type="match status" value="1"/>
</dbReference>
<feature type="domain" description="AB hydrolase-1" evidence="1">
    <location>
        <begin position="52"/>
        <end position="300"/>
    </location>
</feature>
<accession>A0A7M2Y612</accession>
<dbReference type="PANTHER" id="PTHR43798:SF33">
    <property type="entry name" value="HYDROLASE, PUTATIVE (AFU_ORTHOLOGUE AFUA_2G14860)-RELATED"/>
    <property type="match status" value="1"/>
</dbReference>
<dbReference type="InterPro" id="IPR029058">
    <property type="entry name" value="AB_hydrolase_fold"/>
</dbReference>
<evidence type="ECO:0000259" key="1">
    <source>
        <dbReference type="Pfam" id="PF00561"/>
    </source>
</evidence>
<dbReference type="RefSeq" id="WP_193812085.1">
    <property type="nucleotide sequence ID" value="NZ_CP040442.1"/>
</dbReference>
<dbReference type="Gene3D" id="3.40.50.1820">
    <property type="entry name" value="alpha/beta hydrolase"/>
    <property type="match status" value="1"/>
</dbReference>
<organism evidence="2 3">
    <name type="scientific">Kaistella flava</name>
    <name type="common">ex Peng et al. 2021</name>
    <dbReference type="NCBI Taxonomy" id="2038776"/>
    <lineage>
        <taxon>Bacteria</taxon>
        <taxon>Pseudomonadati</taxon>
        <taxon>Bacteroidota</taxon>
        <taxon>Flavobacteriia</taxon>
        <taxon>Flavobacteriales</taxon>
        <taxon>Weeksellaceae</taxon>
        <taxon>Chryseobacterium group</taxon>
        <taxon>Kaistella</taxon>
    </lineage>
</organism>
<dbReference type="EMBL" id="CP040442">
    <property type="protein sequence ID" value="QOW08872.1"/>
    <property type="molecule type" value="Genomic_DNA"/>
</dbReference>
<keyword evidence="2" id="KW-0378">Hydrolase</keyword>
<evidence type="ECO:0000313" key="2">
    <source>
        <dbReference type="EMBL" id="QOW08872.1"/>
    </source>
</evidence>
<dbReference type="AlphaFoldDB" id="A0A7M2Y612"/>
<dbReference type="GO" id="GO:0016787">
    <property type="term" value="F:hydrolase activity"/>
    <property type="evidence" value="ECO:0007669"/>
    <property type="project" value="UniProtKB-KW"/>
</dbReference>
<dbReference type="Proteomes" id="UP000594195">
    <property type="component" value="Chromosome"/>
</dbReference>
<sequence>MKKYLQILTISILFIVISCVSKSKIEPGNYNEKIDGISINYTISGKGPIMIVGHPNSGKIGYELTLKPLEDKFTMVYYDSRGTGKSDAPKKIDDYNNDKLTNEIDLLRRKLGVSQIWLFGHSDQSAVALQYAVEHPQNVLGLILTGTSFIGDMDETIKRRKDTENKRKNESAWFLQVVEDWEYMYVNDTDKDKNGRDLSDAPFKWWTYDQETFEKVKPIIKRIAEEGRRKPIAGKSYYETQTQRQKYLDIQKKFKTLQTKSLIINGKFDTNNPPKFAEELQRNLPNSKLILIDKAGHFPWVEQPEKTFEEINRWLNN</sequence>
<dbReference type="InterPro" id="IPR000073">
    <property type="entry name" value="AB_hydrolase_1"/>
</dbReference>
<protein>
    <submittedName>
        <fullName evidence="2">Alpha/beta hydrolase</fullName>
    </submittedName>
</protein>
<evidence type="ECO:0000313" key="3">
    <source>
        <dbReference type="Proteomes" id="UP000594195"/>
    </source>
</evidence>
<dbReference type="PROSITE" id="PS51257">
    <property type="entry name" value="PROKAR_LIPOPROTEIN"/>
    <property type="match status" value="1"/>
</dbReference>
<name>A0A7M2Y612_9FLAO</name>
<dbReference type="PANTHER" id="PTHR43798">
    <property type="entry name" value="MONOACYLGLYCEROL LIPASE"/>
    <property type="match status" value="1"/>
</dbReference>
<dbReference type="GO" id="GO:0016020">
    <property type="term" value="C:membrane"/>
    <property type="evidence" value="ECO:0007669"/>
    <property type="project" value="TreeGrafter"/>
</dbReference>
<reference evidence="2 3" key="1">
    <citation type="submission" date="2019-05" db="EMBL/GenBank/DDBJ databases">
        <title>Chryseobacterium sp. isolated from King George Island, maritime Antarctica.</title>
        <authorList>
            <person name="Peng X."/>
        </authorList>
    </citation>
    <scope>NUCLEOTIDE SEQUENCE [LARGE SCALE GENOMIC DNA]</scope>
    <source>
        <strain evidence="2 3">7-3A</strain>
    </source>
</reference>
<gene>
    <name evidence="2" type="ORF">Q73A0000_00180</name>
</gene>
<dbReference type="InterPro" id="IPR050266">
    <property type="entry name" value="AB_hydrolase_sf"/>
</dbReference>